<dbReference type="PROSITE" id="PS50820">
    <property type="entry name" value="LCCL"/>
    <property type="match status" value="2"/>
</dbReference>
<dbReference type="Gene3D" id="2.170.130.20">
    <property type="entry name" value="LCCL-like domain"/>
    <property type="match status" value="2"/>
</dbReference>
<dbReference type="Gene3D" id="3.40.33.10">
    <property type="entry name" value="CAP"/>
    <property type="match status" value="1"/>
</dbReference>
<keyword evidence="9" id="KW-1185">Reference proteome</keyword>
<keyword evidence="2" id="KW-0964">Secreted</keyword>
<gene>
    <name evidence="8" type="ORF">LYPA_23C019569</name>
</gene>
<dbReference type="FunFam" id="3.40.33.10:FF:000001">
    <property type="entry name" value="Cysteine-rich secretory protein LCCL domain containing 1"/>
    <property type="match status" value="1"/>
</dbReference>
<dbReference type="SUPFAM" id="SSF55797">
    <property type="entry name" value="PR-1-like"/>
    <property type="match status" value="1"/>
</dbReference>
<dbReference type="SMART" id="SM00198">
    <property type="entry name" value="SCP"/>
    <property type="match status" value="1"/>
</dbReference>
<protein>
    <submittedName>
        <fullName evidence="8">Cysteine-rich secretory protein lccl</fullName>
    </submittedName>
</protein>
<organism evidence="8 9">
    <name type="scientific">Lynx pardinus</name>
    <name type="common">Iberian lynx</name>
    <name type="synonym">Felis pardina</name>
    <dbReference type="NCBI Taxonomy" id="191816"/>
    <lineage>
        <taxon>Eukaryota</taxon>
        <taxon>Metazoa</taxon>
        <taxon>Chordata</taxon>
        <taxon>Craniata</taxon>
        <taxon>Vertebrata</taxon>
        <taxon>Euteleostomi</taxon>
        <taxon>Mammalia</taxon>
        <taxon>Eutheria</taxon>
        <taxon>Laurasiatheria</taxon>
        <taxon>Carnivora</taxon>
        <taxon>Feliformia</taxon>
        <taxon>Felidae</taxon>
        <taxon>Felinae</taxon>
        <taxon>Lynx</taxon>
    </lineage>
</organism>
<keyword evidence="4" id="KW-0677">Repeat</keyword>
<dbReference type="PANTHER" id="PTHR31331:SF1">
    <property type="entry name" value="CYSTEINE RICH SECRETORY PROTEIN LCCL DOMAIN CONTAINING 2"/>
    <property type="match status" value="1"/>
</dbReference>
<dbReference type="Pfam" id="PF03815">
    <property type="entry name" value="LCCL"/>
    <property type="match status" value="2"/>
</dbReference>
<keyword evidence="5" id="KW-1015">Disulfide bond</keyword>
<evidence type="ECO:0000313" key="8">
    <source>
        <dbReference type="EMBL" id="VFV30075.1"/>
    </source>
</evidence>
<dbReference type="InterPro" id="IPR051957">
    <property type="entry name" value="CRISP-LCCL_domain"/>
</dbReference>
<evidence type="ECO:0000256" key="3">
    <source>
        <dbReference type="ARBA" id="ARBA00022729"/>
    </source>
</evidence>
<reference evidence="8 9" key="1">
    <citation type="submission" date="2019-01" db="EMBL/GenBank/DDBJ databases">
        <authorList>
            <person name="Alioto T."/>
            <person name="Alioto T."/>
        </authorList>
    </citation>
    <scope>NUCLEOTIDE SEQUENCE [LARGE SCALE GENOMIC DNA]</scope>
</reference>
<dbReference type="PROSITE" id="PS01010">
    <property type="entry name" value="CRISP_2"/>
    <property type="match status" value="1"/>
</dbReference>
<dbReference type="InterPro" id="IPR018244">
    <property type="entry name" value="Allrgn_V5/Tpx1_CS"/>
</dbReference>
<comment type="subcellular location">
    <subcellularLocation>
        <location evidence="1">Secreted</location>
    </subcellularLocation>
</comment>
<keyword evidence="3" id="KW-0732">Signal</keyword>
<dbReference type="InterPro" id="IPR036609">
    <property type="entry name" value="LCCL_sf"/>
</dbReference>
<evidence type="ECO:0000256" key="5">
    <source>
        <dbReference type="ARBA" id="ARBA00023157"/>
    </source>
</evidence>
<evidence type="ECO:0000256" key="6">
    <source>
        <dbReference type="SAM" id="MobiDB-lite"/>
    </source>
</evidence>
<dbReference type="EMBL" id="CAAGRJ010013531">
    <property type="protein sequence ID" value="VFV30075.1"/>
    <property type="molecule type" value="Genomic_DNA"/>
</dbReference>
<dbReference type="GO" id="GO:0005576">
    <property type="term" value="C:extracellular region"/>
    <property type="evidence" value="ECO:0007669"/>
    <property type="project" value="UniProtKB-SubCell"/>
</dbReference>
<dbReference type="InterPro" id="IPR035940">
    <property type="entry name" value="CAP_sf"/>
</dbReference>
<dbReference type="AlphaFoldDB" id="A0A485N9E9"/>
<evidence type="ECO:0000256" key="1">
    <source>
        <dbReference type="ARBA" id="ARBA00004613"/>
    </source>
</evidence>
<dbReference type="SMART" id="SM00603">
    <property type="entry name" value="LCCL"/>
    <property type="match status" value="2"/>
</dbReference>
<dbReference type="InterPro" id="IPR014044">
    <property type="entry name" value="CAP_dom"/>
</dbReference>
<evidence type="ECO:0000313" key="9">
    <source>
        <dbReference type="Proteomes" id="UP000386466"/>
    </source>
</evidence>
<sequence>MASPPSASLWQPVVLSLAVEETARVRVLSSSSQDLWSPAPGGAPPTPPARIGACGSLREGRAGPGRGLGSTALSALLAAGGAWREEPTRGGARGPCVHYIPPLPPVRGLCDQPAAPTVPAVSALLPLHDTGDAGDWGALRRYRSPGFHVQSWYDEVKHYTYPYPHECDPWCPERCSGPMCTHYTQIVWAATNKVGCAVNTCPRMNVWGDVWENAVYLVCNYSPKGNWIGEAPYKTGRPCSECPPSYGGGCRNNLCYRAEACSQWALLLLRLWHGRQSVPESSSEWGVVSVNSDRSPCFCDVYFRTPLLAQVVSCDTKMKDKCKGSTCNRYQCPAGCLSSKAQVFGTLFYESSSSICRAAIHYGILDAKGGLVDVTRNGKVPFFVRSERNGVETLSKYKPSSSFMVSKVKVQDLDCYTTVAQLCPFEKPGTHCPRVHCPAHCKDEPSYWAPVFGTNIYADTSSICKTAVHAGVIGHESGGYVDVMPVDKKKAYVGSLRNGVQSESLRTPRDGKAFRIFAVRQ</sequence>
<evidence type="ECO:0000259" key="7">
    <source>
        <dbReference type="PROSITE" id="PS50820"/>
    </source>
</evidence>
<feature type="domain" description="LCCL" evidence="7">
    <location>
        <begin position="308"/>
        <end position="403"/>
    </location>
</feature>
<dbReference type="FunFam" id="2.170.130.20:FF:000001">
    <property type="entry name" value="Cysteine-rich secretory protein LCCL domain-containing 1"/>
    <property type="match status" value="2"/>
</dbReference>
<dbReference type="PANTHER" id="PTHR31331">
    <property type="entry name" value="LCCL DOMAIN PROTEIN (AFU_ORTHOLOGUE AFUA_5G08630)"/>
    <property type="match status" value="1"/>
</dbReference>
<accession>A0A485N9E9</accession>
<proteinExistence type="predicted"/>
<dbReference type="Proteomes" id="UP000386466">
    <property type="component" value="Unassembled WGS sequence"/>
</dbReference>
<evidence type="ECO:0000256" key="2">
    <source>
        <dbReference type="ARBA" id="ARBA00022525"/>
    </source>
</evidence>
<feature type="region of interest" description="Disordered" evidence="6">
    <location>
        <begin position="29"/>
        <end position="53"/>
    </location>
</feature>
<dbReference type="Pfam" id="PF00188">
    <property type="entry name" value="CAP"/>
    <property type="match status" value="1"/>
</dbReference>
<dbReference type="InterPro" id="IPR004043">
    <property type="entry name" value="LCCL"/>
</dbReference>
<dbReference type="SUPFAM" id="SSF69848">
    <property type="entry name" value="LCCL domain"/>
    <property type="match status" value="2"/>
</dbReference>
<dbReference type="InterPro" id="IPR001283">
    <property type="entry name" value="CRISP-related"/>
</dbReference>
<dbReference type="PRINTS" id="PR00837">
    <property type="entry name" value="V5TPXLIKE"/>
</dbReference>
<name>A0A485N9E9_LYNPA</name>
<feature type="domain" description="LCCL" evidence="7">
    <location>
        <begin position="409"/>
        <end position="502"/>
    </location>
</feature>
<evidence type="ECO:0000256" key="4">
    <source>
        <dbReference type="ARBA" id="ARBA00022737"/>
    </source>
</evidence>